<protein>
    <submittedName>
        <fullName evidence="3">Uncharacterized protein</fullName>
    </submittedName>
</protein>
<gene>
    <name evidence="3" type="ORF">THAPSDRAFT_8742</name>
</gene>
<reference evidence="3 4" key="1">
    <citation type="journal article" date="2004" name="Science">
        <title>The genome of the diatom Thalassiosira pseudonana: ecology, evolution, and metabolism.</title>
        <authorList>
            <person name="Armbrust E.V."/>
            <person name="Berges J.A."/>
            <person name="Bowler C."/>
            <person name="Green B.R."/>
            <person name="Martinez D."/>
            <person name="Putnam N.H."/>
            <person name="Zhou S."/>
            <person name="Allen A.E."/>
            <person name="Apt K.E."/>
            <person name="Bechner M."/>
            <person name="Brzezinski M.A."/>
            <person name="Chaal B.K."/>
            <person name="Chiovitti A."/>
            <person name="Davis A.K."/>
            <person name="Demarest M.S."/>
            <person name="Detter J.C."/>
            <person name="Glavina T."/>
            <person name="Goodstein D."/>
            <person name="Hadi M.Z."/>
            <person name="Hellsten U."/>
            <person name="Hildebrand M."/>
            <person name="Jenkins B.D."/>
            <person name="Jurka J."/>
            <person name="Kapitonov V.V."/>
            <person name="Kroger N."/>
            <person name="Lau W.W."/>
            <person name="Lane T.W."/>
            <person name="Larimer F.W."/>
            <person name="Lippmeier J.C."/>
            <person name="Lucas S."/>
            <person name="Medina M."/>
            <person name="Montsant A."/>
            <person name="Obornik M."/>
            <person name="Parker M.S."/>
            <person name="Palenik B."/>
            <person name="Pazour G.J."/>
            <person name="Richardson P.M."/>
            <person name="Rynearson T.A."/>
            <person name="Saito M.A."/>
            <person name="Schwartz D.C."/>
            <person name="Thamatrakoln K."/>
            <person name="Valentin K."/>
            <person name="Vardi A."/>
            <person name="Wilkerson F.P."/>
            <person name="Rokhsar D.S."/>
        </authorList>
    </citation>
    <scope>NUCLEOTIDE SEQUENCE [LARGE SCALE GENOMIC DNA]</scope>
    <source>
        <strain evidence="3 4">CCMP1335</strain>
    </source>
</reference>
<keyword evidence="4" id="KW-1185">Reference proteome</keyword>
<dbReference type="KEGG" id="tps:THAPSDRAFT_8742"/>
<dbReference type="InParanoid" id="B8LBX1"/>
<dbReference type="GeneID" id="7448312"/>
<sequence length="327" mass="36115">MAKKKRGDTKARGSTDTTTNADSEYTTPTDIEFAGLKILLEDYAVLPEDEEVVITPMKRILFDDPKLQRTDHHDGALLEQRFLKKFAIETFGYLADMVGGVESMNRLAVGSGGAMEELTMGKTLASNDDMKKKWIEESASYALELFVKHLRWKDVFALLRWGASVTAKSLVMDAISGTVGNYAHKELKDSLNRATQEMLNKKKASPNKPVEVESTKATPAVAVAVPVQESKESIKTRKAAEEAEKNLAALKVKAHKITAVLQWYNTLLDALVSKASVSRRDAISCEEEKKSDDDNSAFTSTLPKKPTLMLTNETGIDLLCRSLILSK</sequence>
<dbReference type="Proteomes" id="UP000001449">
    <property type="component" value="Chromosome 11"/>
</dbReference>
<feature type="compositionally biased region" description="Polar residues" evidence="2">
    <location>
        <begin position="14"/>
        <end position="25"/>
    </location>
</feature>
<accession>B8LBX1</accession>
<evidence type="ECO:0000313" key="4">
    <source>
        <dbReference type="Proteomes" id="UP000001449"/>
    </source>
</evidence>
<dbReference type="PaxDb" id="35128-Thaps8742"/>
<dbReference type="AlphaFoldDB" id="B8LBX1"/>
<keyword evidence="1" id="KW-0175">Coiled coil</keyword>
<feature type="region of interest" description="Disordered" evidence="2">
    <location>
        <begin position="1"/>
        <end position="25"/>
    </location>
</feature>
<proteinExistence type="predicted"/>
<dbReference type="eggNOG" id="ENOG502R8Y0">
    <property type="taxonomic scope" value="Eukaryota"/>
</dbReference>
<organism evidence="3 4">
    <name type="scientific">Thalassiosira pseudonana</name>
    <name type="common">Marine diatom</name>
    <name type="synonym">Cyclotella nana</name>
    <dbReference type="NCBI Taxonomy" id="35128"/>
    <lineage>
        <taxon>Eukaryota</taxon>
        <taxon>Sar</taxon>
        <taxon>Stramenopiles</taxon>
        <taxon>Ochrophyta</taxon>
        <taxon>Bacillariophyta</taxon>
        <taxon>Coscinodiscophyceae</taxon>
        <taxon>Thalassiosirophycidae</taxon>
        <taxon>Thalassiosirales</taxon>
        <taxon>Thalassiosiraceae</taxon>
        <taxon>Thalassiosira</taxon>
    </lineage>
</organism>
<dbReference type="EMBL" id="DS999415">
    <property type="protein sequence ID" value="EED87259.1"/>
    <property type="molecule type" value="Genomic_DNA"/>
</dbReference>
<evidence type="ECO:0000256" key="1">
    <source>
        <dbReference type="SAM" id="Coils"/>
    </source>
</evidence>
<feature type="coiled-coil region" evidence="1">
    <location>
        <begin position="233"/>
        <end position="260"/>
    </location>
</feature>
<evidence type="ECO:0000256" key="2">
    <source>
        <dbReference type="SAM" id="MobiDB-lite"/>
    </source>
</evidence>
<reference evidence="3 4" key="2">
    <citation type="journal article" date="2008" name="Nature">
        <title>The Phaeodactylum genome reveals the evolutionary history of diatom genomes.</title>
        <authorList>
            <person name="Bowler C."/>
            <person name="Allen A.E."/>
            <person name="Badger J.H."/>
            <person name="Grimwood J."/>
            <person name="Jabbari K."/>
            <person name="Kuo A."/>
            <person name="Maheswari U."/>
            <person name="Martens C."/>
            <person name="Maumus F."/>
            <person name="Otillar R.P."/>
            <person name="Rayko E."/>
            <person name="Salamov A."/>
            <person name="Vandepoele K."/>
            <person name="Beszteri B."/>
            <person name="Gruber A."/>
            <person name="Heijde M."/>
            <person name="Katinka M."/>
            <person name="Mock T."/>
            <person name="Valentin K."/>
            <person name="Verret F."/>
            <person name="Berges J.A."/>
            <person name="Brownlee C."/>
            <person name="Cadoret J.P."/>
            <person name="Chiovitti A."/>
            <person name="Choi C.J."/>
            <person name="Coesel S."/>
            <person name="De Martino A."/>
            <person name="Detter J.C."/>
            <person name="Durkin C."/>
            <person name="Falciatore A."/>
            <person name="Fournet J."/>
            <person name="Haruta M."/>
            <person name="Huysman M.J."/>
            <person name="Jenkins B.D."/>
            <person name="Jiroutova K."/>
            <person name="Jorgensen R.E."/>
            <person name="Joubert Y."/>
            <person name="Kaplan A."/>
            <person name="Kroger N."/>
            <person name="Kroth P.G."/>
            <person name="La Roche J."/>
            <person name="Lindquist E."/>
            <person name="Lommer M."/>
            <person name="Martin-Jezequel V."/>
            <person name="Lopez P.J."/>
            <person name="Lucas S."/>
            <person name="Mangogna M."/>
            <person name="McGinnis K."/>
            <person name="Medlin L.K."/>
            <person name="Montsant A."/>
            <person name="Oudot-Le Secq M.P."/>
            <person name="Napoli C."/>
            <person name="Obornik M."/>
            <person name="Parker M.S."/>
            <person name="Petit J.L."/>
            <person name="Porcel B.M."/>
            <person name="Poulsen N."/>
            <person name="Robison M."/>
            <person name="Rychlewski L."/>
            <person name="Rynearson T.A."/>
            <person name="Schmutz J."/>
            <person name="Shapiro H."/>
            <person name="Siaut M."/>
            <person name="Stanley M."/>
            <person name="Sussman M.R."/>
            <person name="Taylor A.R."/>
            <person name="Vardi A."/>
            <person name="von Dassow P."/>
            <person name="Vyverman W."/>
            <person name="Willis A."/>
            <person name="Wyrwicz L.S."/>
            <person name="Rokhsar D.S."/>
            <person name="Weissenbach J."/>
            <person name="Armbrust E.V."/>
            <person name="Green B.R."/>
            <person name="Van de Peer Y."/>
            <person name="Grigoriev I.V."/>
        </authorList>
    </citation>
    <scope>NUCLEOTIDE SEQUENCE [LARGE SCALE GENOMIC DNA]</scope>
    <source>
        <strain evidence="3 4">CCMP1335</strain>
    </source>
</reference>
<evidence type="ECO:0000313" key="3">
    <source>
        <dbReference type="EMBL" id="EED87259.1"/>
    </source>
</evidence>
<name>B8LBX1_THAPS</name>
<dbReference type="HOGENOM" id="CLU_851234_0_0_1"/>
<dbReference type="RefSeq" id="XP_002296563.1">
    <property type="nucleotide sequence ID" value="XM_002296527.1"/>
</dbReference>